<keyword evidence="9" id="KW-0547">Nucleotide-binding</keyword>
<keyword evidence="8" id="KW-0804">Transcription</keyword>
<dbReference type="GO" id="GO:0003677">
    <property type="term" value="F:DNA binding"/>
    <property type="evidence" value="ECO:0007669"/>
    <property type="project" value="UniProtKB-KW"/>
</dbReference>
<comment type="subcellular location">
    <subcellularLocation>
        <location evidence="9">Cytoplasm</location>
    </subcellularLocation>
</comment>
<evidence type="ECO:0000313" key="13">
    <source>
        <dbReference type="Proteomes" id="UP000198609"/>
    </source>
</evidence>
<dbReference type="InterPro" id="IPR000847">
    <property type="entry name" value="LysR_HTH_N"/>
</dbReference>
<proteinExistence type="inferred from homology"/>
<comment type="catalytic activity">
    <reaction evidence="9">
        <text>a tetracycline + NADPH + O2 + H(+) = an 11a-hydroxytetracycline + NADP(+) + H2O</text>
        <dbReference type="Rhea" id="RHEA:61444"/>
        <dbReference type="ChEBI" id="CHEBI:15377"/>
        <dbReference type="ChEBI" id="CHEBI:15378"/>
        <dbReference type="ChEBI" id="CHEBI:15379"/>
        <dbReference type="ChEBI" id="CHEBI:57783"/>
        <dbReference type="ChEBI" id="CHEBI:58349"/>
        <dbReference type="ChEBI" id="CHEBI:144644"/>
        <dbReference type="ChEBI" id="CHEBI:144645"/>
    </reaction>
</comment>
<comment type="similarity">
    <text evidence="1">Belongs to the LysR transcriptional regulatory family.</text>
</comment>
<name>A0A1H4YY37_STRMJ</name>
<keyword evidence="3 9" id="KW-0274">FAD</keyword>
<accession>A0A1H4YY37</accession>
<evidence type="ECO:0000256" key="2">
    <source>
        <dbReference type="ARBA" id="ARBA00022630"/>
    </source>
</evidence>
<keyword evidence="7 12" id="KW-0238">DNA-binding</keyword>
<keyword evidence="9" id="KW-0963">Cytoplasm</keyword>
<evidence type="ECO:0000256" key="9">
    <source>
        <dbReference type="HAMAP-Rule" id="MF_00845"/>
    </source>
</evidence>
<comment type="caution">
    <text evidence="9">Lacks conserved residue(s) required for the propagation of feature annotation.</text>
</comment>
<sequence>MNTTPHIAIIGAGPGGLTLACVLQANGIDTVVYEREAADAGLCQGGTLELHPESGQHALRAAGLENEFWARARPTGLDMKILGKDATVRPQDVTPEDDTGWPEMDRSALREILLDALAPGSVRWNHSLDHATTLESGRHELHFESGAVETCDLLIGADGTWSRVRPMLTEVKPAYSGISLIELGVPEARRTQPVLATLVGRGSMFALQDDKGLIARRGGDGRLRISIAFRVPENWLTTNGIPYDRPERARAAILEHFTDWAPQLTDLVRHCDDTIVPRPVYSLPIGASWPTTPGVTLLGDAAHGMLSSCWGANLAMRDAADLARAVIEAGDDLTAAIAAYEKSMRERAASMARELEGSLGGGADPHGVRKIGDFFGRMTAPGQRKSGPASSTEGEQRRVAAARPSKIDLNLLVPLNALLSERSVTKAAERVCVSQPAMSTALAKLRRHFNDPLLVRAGRAMVLTPLAESLVDPVKELMGGMYEVLDRTDQFDPATSARTFNLVADDYVTVVMLRPLLSELSEVAPGVRISVTGVHPGVLDRLRRGQSDLLIRPSNVLTDELTSFSRSDLPPEELVAVVDGDHPDVGPTLSREELAELPYITIGSQTMPLSGFTIGDSGVSDRTVAVSDTFAGAAGLVSGTRMVAVIPRRLFERLGTAMGLRAVPMEPAAELTGAMYWDPRNTADPAHRWLRERIREMASQP</sequence>
<dbReference type="EMBL" id="FNST01000002">
    <property type="protein sequence ID" value="SED22763.1"/>
    <property type="molecule type" value="Genomic_DNA"/>
</dbReference>
<evidence type="ECO:0000259" key="11">
    <source>
        <dbReference type="PROSITE" id="PS50931"/>
    </source>
</evidence>
<dbReference type="InterPro" id="IPR002938">
    <property type="entry name" value="FAD-bd"/>
</dbReference>
<feature type="binding site" evidence="9">
    <location>
        <position position="106"/>
    </location>
    <ligand>
        <name>FAD</name>
        <dbReference type="ChEBI" id="CHEBI:57692"/>
    </ligand>
</feature>
<evidence type="ECO:0000256" key="4">
    <source>
        <dbReference type="ARBA" id="ARBA00023002"/>
    </source>
</evidence>
<dbReference type="GO" id="GO:0004497">
    <property type="term" value="F:monooxygenase activity"/>
    <property type="evidence" value="ECO:0007669"/>
    <property type="project" value="UniProtKB-UniRule"/>
</dbReference>
<dbReference type="SUPFAM" id="SSF53850">
    <property type="entry name" value="Periplasmic binding protein-like II"/>
    <property type="match status" value="1"/>
</dbReference>
<dbReference type="InterPro" id="IPR036188">
    <property type="entry name" value="FAD/NAD-bd_sf"/>
</dbReference>
<evidence type="ECO:0000256" key="10">
    <source>
        <dbReference type="SAM" id="MobiDB-lite"/>
    </source>
</evidence>
<evidence type="ECO:0000256" key="6">
    <source>
        <dbReference type="ARBA" id="ARBA00023033"/>
    </source>
</evidence>
<dbReference type="SUPFAM" id="SSF51905">
    <property type="entry name" value="FAD/NAD(P)-binding domain"/>
    <property type="match status" value="1"/>
</dbReference>
<dbReference type="InterPro" id="IPR036390">
    <property type="entry name" value="WH_DNA-bd_sf"/>
</dbReference>
<evidence type="ECO:0000256" key="8">
    <source>
        <dbReference type="ARBA" id="ARBA00023163"/>
    </source>
</evidence>
<dbReference type="EC" id="1.14.13.-" evidence="9"/>
<protein>
    <recommendedName>
        <fullName evidence="9">Flavin-dependent monooxygenase</fullName>
    </recommendedName>
    <alternativeName>
        <fullName evidence="9">TetX monooxygenase</fullName>
        <shortName evidence="9">TetX</shortName>
        <ecNumber evidence="9">1.14.13.-</ecNumber>
    </alternativeName>
</protein>
<dbReference type="GO" id="GO:0046677">
    <property type="term" value="P:response to antibiotic"/>
    <property type="evidence" value="ECO:0007669"/>
    <property type="project" value="InterPro"/>
</dbReference>
<dbReference type="Pfam" id="PF00126">
    <property type="entry name" value="HTH_1"/>
    <property type="match status" value="1"/>
</dbReference>
<dbReference type="InterPro" id="IPR005119">
    <property type="entry name" value="LysR_subst-bd"/>
</dbReference>
<dbReference type="AlphaFoldDB" id="A0A1H4YY37"/>
<gene>
    <name evidence="12" type="ORF">SAMN04490356_7522</name>
</gene>
<feature type="domain" description="HTH lysR-type" evidence="11">
    <location>
        <begin position="407"/>
        <end position="464"/>
    </location>
</feature>
<dbReference type="PRINTS" id="PR00039">
    <property type="entry name" value="HTHLYSR"/>
</dbReference>
<dbReference type="InterPro" id="IPR036388">
    <property type="entry name" value="WH-like_DNA-bd_sf"/>
</dbReference>
<keyword evidence="2 9" id="KW-0285">Flavoprotein</keyword>
<keyword evidence="6 9" id="KW-0503">Monooxygenase</keyword>
<dbReference type="Pfam" id="PF01494">
    <property type="entry name" value="FAD_binding_3"/>
    <property type="match status" value="1"/>
</dbReference>
<dbReference type="HAMAP" id="MF_00845">
    <property type="entry name" value="TetX_monooxygenase"/>
    <property type="match status" value="1"/>
</dbReference>
<evidence type="ECO:0000256" key="3">
    <source>
        <dbReference type="ARBA" id="ARBA00022827"/>
    </source>
</evidence>
<dbReference type="Gene3D" id="1.10.10.10">
    <property type="entry name" value="Winged helix-like DNA-binding domain superfamily/Winged helix DNA-binding domain"/>
    <property type="match status" value="1"/>
</dbReference>
<dbReference type="InterPro" id="IPR037402">
    <property type="entry name" value="YidZ_PBP2"/>
</dbReference>
<comment type="subunit">
    <text evidence="9">Monomer.</text>
</comment>
<feature type="binding site" evidence="9">
    <location>
        <position position="300"/>
    </location>
    <ligand>
        <name>FAD</name>
        <dbReference type="ChEBI" id="CHEBI:57692"/>
    </ligand>
</feature>
<dbReference type="Gene3D" id="3.40.190.10">
    <property type="entry name" value="Periplasmic binding protein-like II"/>
    <property type="match status" value="2"/>
</dbReference>
<dbReference type="SUPFAM" id="SSF46785">
    <property type="entry name" value="Winged helix' DNA-binding domain"/>
    <property type="match status" value="1"/>
</dbReference>
<dbReference type="InterPro" id="IPR043683">
    <property type="entry name" value="TetX_monooxygenase"/>
</dbReference>
<keyword evidence="13" id="KW-1185">Reference proteome</keyword>
<comment type="similarity">
    <text evidence="9">Belongs to the aromatic-ring hydroxylase family. TetX subfamily.</text>
</comment>
<dbReference type="CDD" id="cd08417">
    <property type="entry name" value="PBP2_Nitroaromatics_like"/>
    <property type="match status" value="1"/>
</dbReference>
<dbReference type="PANTHER" id="PTHR46972:SF1">
    <property type="entry name" value="FAD DEPENDENT OXIDOREDUCTASE DOMAIN-CONTAINING PROTEIN"/>
    <property type="match status" value="1"/>
</dbReference>
<dbReference type="GO" id="GO:0071949">
    <property type="term" value="F:FAD binding"/>
    <property type="evidence" value="ECO:0007669"/>
    <property type="project" value="InterPro"/>
</dbReference>
<keyword evidence="9" id="KW-0521">NADP</keyword>
<comment type="cofactor">
    <cofactor evidence="9">
        <name>FAD</name>
        <dbReference type="ChEBI" id="CHEBI:57692"/>
    </cofactor>
</comment>
<dbReference type="PROSITE" id="PS50931">
    <property type="entry name" value="HTH_LYSR"/>
    <property type="match status" value="1"/>
</dbReference>
<dbReference type="GO" id="GO:0005737">
    <property type="term" value="C:cytoplasm"/>
    <property type="evidence" value="ECO:0007669"/>
    <property type="project" value="UniProtKB-SubCell"/>
</dbReference>
<dbReference type="RefSeq" id="WP_167746464.1">
    <property type="nucleotide sequence ID" value="NZ_FNST01000002.1"/>
</dbReference>
<reference evidence="13" key="1">
    <citation type="submission" date="2016-10" db="EMBL/GenBank/DDBJ databases">
        <authorList>
            <person name="Varghese N."/>
            <person name="Submissions S."/>
        </authorList>
    </citation>
    <scope>NUCLEOTIDE SEQUENCE [LARGE SCALE GENOMIC DNA]</scope>
    <source>
        <strain evidence="13">DSM 40318</strain>
    </source>
</reference>
<feature type="region of interest" description="Disordered" evidence="10">
    <location>
        <begin position="378"/>
        <end position="401"/>
    </location>
</feature>
<dbReference type="PRINTS" id="PR00420">
    <property type="entry name" value="RNGMNOXGNASE"/>
</dbReference>
<comment type="function">
    <text evidence="9">An FAD-requiring monooxygenase active on some tetracycline antibiotic derivatives, which leads to their inactivation. Hydroxylates carbon 11a of tetracycline and some analogs.</text>
</comment>
<organism evidence="12 13">
    <name type="scientific">Streptomyces melanosporofaciens</name>
    <dbReference type="NCBI Taxonomy" id="67327"/>
    <lineage>
        <taxon>Bacteria</taxon>
        <taxon>Bacillati</taxon>
        <taxon>Actinomycetota</taxon>
        <taxon>Actinomycetes</taxon>
        <taxon>Kitasatosporales</taxon>
        <taxon>Streptomycetaceae</taxon>
        <taxon>Streptomyces</taxon>
        <taxon>Streptomyces violaceusniger group</taxon>
    </lineage>
</organism>
<evidence type="ECO:0000256" key="1">
    <source>
        <dbReference type="ARBA" id="ARBA00009437"/>
    </source>
</evidence>
<evidence type="ECO:0000313" key="12">
    <source>
        <dbReference type="EMBL" id="SED22763.1"/>
    </source>
</evidence>
<dbReference type="PANTHER" id="PTHR46972">
    <property type="entry name" value="MONOOXYGENASE ASQM-RELATED"/>
    <property type="match status" value="1"/>
</dbReference>
<comment type="domain">
    <text evidence="9">Consists of an N-terminal FAD-binding domain with a Rossman fold and a C-terminal substrate-binding domain.</text>
</comment>
<dbReference type="Pfam" id="PF03466">
    <property type="entry name" value="LysR_substrate"/>
    <property type="match status" value="1"/>
</dbReference>
<evidence type="ECO:0000256" key="7">
    <source>
        <dbReference type="ARBA" id="ARBA00023125"/>
    </source>
</evidence>
<dbReference type="GO" id="GO:0003700">
    <property type="term" value="F:DNA-binding transcription factor activity"/>
    <property type="evidence" value="ECO:0007669"/>
    <property type="project" value="InterPro"/>
</dbReference>
<dbReference type="Gene3D" id="3.50.50.60">
    <property type="entry name" value="FAD/NAD(P)-binding domain"/>
    <property type="match status" value="1"/>
</dbReference>
<keyword evidence="5" id="KW-0805">Transcription regulation</keyword>
<evidence type="ECO:0000256" key="5">
    <source>
        <dbReference type="ARBA" id="ARBA00023015"/>
    </source>
</evidence>
<keyword evidence="4 9" id="KW-0560">Oxidoreductase</keyword>
<dbReference type="Proteomes" id="UP000198609">
    <property type="component" value="Unassembled WGS sequence"/>
</dbReference>